<sequence>MQDYCEEKRRERGGNRPHQDHLMTLLLLSPNERTSGRPTNFPWGYEMGGCEKLQRHAVRKKSHTNCHLVS</sequence>
<proteinExistence type="predicted"/>
<organism evidence="1 2">
    <name type="scientific">Synchytrium endobioticum</name>
    <dbReference type="NCBI Taxonomy" id="286115"/>
    <lineage>
        <taxon>Eukaryota</taxon>
        <taxon>Fungi</taxon>
        <taxon>Fungi incertae sedis</taxon>
        <taxon>Chytridiomycota</taxon>
        <taxon>Chytridiomycota incertae sedis</taxon>
        <taxon>Chytridiomycetes</taxon>
        <taxon>Synchytriales</taxon>
        <taxon>Synchytriaceae</taxon>
        <taxon>Synchytrium</taxon>
    </lineage>
</organism>
<keyword evidence="2" id="KW-1185">Reference proteome</keyword>
<evidence type="ECO:0000313" key="1">
    <source>
        <dbReference type="EMBL" id="TPX42151.1"/>
    </source>
</evidence>
<gene>
    <name evidence="1" type="ORF">SeMB42_g05258</name>
</gene>
<dbReference type="VEuPathDB" id="FungiDB:SeMB42_g05258"/>
<comment type="caution">
    <text evidence="1">The sequence shown here is derived from an EMBL/GenBank/DDBJ whole genome shotgun (WGS) entry which is preliminary data.</text>
</comment>
<accession>A0A507CSW2</accession>
<reference evidence="1 2" key="1">
    <citation type="journal article" date="2019" name="Sci. Rep.">
        <title>Comparative genomics of chytrid fungi reveal insights into the obligate biotrophic and pathogenic lifestyle of Synchytrium endobioticum.</title>
        <authorList>
            <person name="van de Vossenberg B.T.L.H."/>
            <person name="Warris S."/>
            <person name="Nguyen H.D.T."/>
            <person name="van Gent-Pelzer M.P.E."/>
            <person name="Joly D.L."/>
            <person name="van de Geest H.C."/>
            <person name="Bonants P.J.M."/>
            <person name="Smith D.S."/>
            <person name="Levesque C.A."/>
            <person name="van der Lee T.A.J."/>
        </authorList>
    </citation>
    <scope>NUCLEOTIDE SEQUENCE [LARGE SCALE GENOMIC DNA]</scope>
    <source>
        <strain evidence="1 2">MB42</strain>
    </source>
</reference>
<name>A0A507CSW2_9FUNG</name>
<evidence type="ECO:0000313" key="2">
    <source>
        <dbReference type="Proteomes" id="UP000317494"/>
    </source>
</evidence>
<protein>
    <submittedName>
        <fullName evidence="1">Uncharacterized protein</fullName>
    </submittedName>
</protein>
<dbReference type="AlphaFoldDB" id="A0A507CSW2"/>
<dbReference type="EMBL" id="QEAN01000243">
    <property type="protein sequence ID" value="TPX42151.1"/>
    <property type="molecule type" value="Genomic_DNA"/>
</dbReference>
<dbReference type="Proteomes" id="UP000317494">
    <property type="component" value="Unassembled WGS sequence"/>
</dbReference>